<keyword evidence="1" id="KW-0812">Transmembrane</keyword>
<name>A0ABV9DRF1_9ACTN</name>
<sequence>MGYRAIADAAMTAHFAFLLYVMFGGFLAWRRPAAFWPHLCFAAYALGIVTIGWPCPLTTLENWARVRSGAAPLRAGFIDTYLTGVIYPTDQVLTARFVMAGVVAASWAGAAVLWRRRRVKKA</sequence>
<keyword evidence="3" id="KW-1185">Reference proteome</keyword>
<dbReference type="EMBL" id="JBHSFQ010000004">
    <property type="protein sequence ID" value="MFC4561371.1"/>
    <property type="molecule type" value="Genomic_DNA"/>
</dbReference>
<evidence type="ECO:0000313" key="2">
    <source>
        <dbReference type="EMBL" id="MFC4561371.1"/>
    </source>
</evidence>
<feature type="transmembrane region" description="Helical" evidence="1">
    <location>
        <begin position="93"/>
        <end position="114"/>
    </location>
</feature>
<keyword evidence="1" id="KW-1133">Transmembrane helix</keyword>
<gene>
    <name evidence="2" type="ORF">ACFO4E_05855</name>
</gene>
<reference evidence="3" key="1">
    <citation type="journal article" date="2019" name="Int. J. Syst. Evol. Microbiol.">
        <title>The Global Catalogue of Microorganisms (GCM) 10K type strain sequencing project: providing services to taxonomists for standard genome sequencing and annotation.</title>
        <authorList>
            <consortium name="The Broad Institute Genomics Platform"/>
            <consortium name="The Broad Institute Genome Sequencing Center for Infectious Disease"/>
            <person name="Wu L."/>
            <person name="Ma J."/>
        </authorList>
    </citation>
    <scope>NUCLEOTIDE SEQUENCE [LARGE SCALE GENOMIC DNA]</scope>
    <source>
        <strain evidence="3">XZYJ18</strain>
    </source>
</reference>
<keyword evidence="1" id="KW-0472">Membrane</keyword>
<dbReference type="InterPro" id="IPR021218">
    <property type="entry name" value="DUF2784"/>
</dbReference>
<evidence type="ECO:0000313" key="3">
    <source>
        <dbReference type="Proteomes" id="UP001595923"/>
    </source>
</evidence>
<dbReference type="Pfam" id="PF10861">
    <property type="entry name" value="DUF2784"/>
    <property type="match status" value="1"/>
</dbReference>
<organism evidence="2 3">
    <name type="scientific">Nocardiopsis mangrovi</name>
    <dbReference type="NCBI Taxonomy" id="1179818"/>
    <lineage>
        <taxon>Bacteria</taxon>
        <taxon>Bacillati</taxon>
        <taxon>Actinomycetota</taxon>
        <taxon>Actinomycetes</taxon>
        <taxon>Streptosporangiales</taxon>
        <taxon>Nocardiopsidaceae</taxon>
        <taxon>Nocardiopsis</taxon>
    </lineage>
</organism>
<dbReference type="Proteomes" id="UP001595923">
    <property type="component" value="Unassembled WGS sequence"/>
</dbReference>
<feature type="transmembrane region" description="Helical" evidence="1">
    <location>
        <begin position="35"/>
        <end position="57"/>
    </location>
</feature>
<comment type="caution">
    <text evidence="2">The sequence shown here is derived from an EMBL/GenBank/DDBJ whole genome shotgun (WGS) entry which is preliminary data.</text>
</comment>
<accession>A0ABV9DRF1</accession>
<feature type="transmembrane region" description="Helical" evidence="1">
    <location>
        <begin position="12"/>
        <end position="29"/>
    </location>
</feature>
<dbReference type="RefSeq" id="WP_378571991.1">
    <property type="nucleotide sequence ID" value="NZ_JBHSFQ010000004.1"/>
</dbReference>
<protein>
    <submittedName>
        <fullName evidence="2">DUF2784 domain-containing protein</fullName>
    </submittedName>
</protein>
<evidence type="ECO:0000256" key="1">
    <source>
        <dbReference type="SAM" id="Phobius"/>
    </source>
</evidence>
<proteinExistence type="predicted"/>